<dbReference type="CDD" id="cd08276">
    <property type="entry name" value="MDR7"/>
    <property type="match status" value="1"/>
</dbReference>
<comment type="caution">
    <text evidence="2">The sequence shown here is derived from an EMBL/GenBank/DDBJ whole genome shotgun (WGS) entry which is preliminary data.</text>
</comment>
<dbReference type="Proteomes" id="UP000297910">
    <property type="component" value="Unassembled WGS sequence"/>
</dbReference>
<dbReference type="PANTHER" id="PTHR45033">
    <property type="match status" value="1"/>
</dbReference>
<dbReference type="AlphaFoldDB" id="A0A4Z1FRZ7"/>
<dbReference type="InterPro" id="IPR011032">
    <property type="entry name" value="GroES-like_sf"/>
</dbReference>
<dbReference type="SMART" id="SM00829">
    <property type="entry name" value="PKS_ER"/>
    <property type="match status" value="1"/>
</dbReference>
<dbReference type="Pfam" id="PF00107">
    <property type="entry name" value="ADH_zinc_N"/>
    <property type="match status" value="1"/>
</dbReference>
<dbReference type="SUPFAM" id="SSF51735">
    <property type="entry name" value="NAD(P)-binding Rossmann-fold domains"/>
    <property type="match status" value="1"/>
</dbReference>
<dbReference type="Pfam" id="PF08240">
    <property type="entry name" value="ADH_N"/>
    <property type="match status" value="1"/>
</dbReference>
<dbReference type="InterPro" id="IPR036291">
    <property type="entry name" value="NAD(P)-bd_dom_sf"/>
</dbReference>
<proteinExistence type="predicted"/>
<evidence type="ECO:0000313" key="3">
    <source>
        <dbReference type="Proteomes" id="UP000297910"/>
    </source>
</evidence>
<dbReference type="Gene3D" id="3.40.50.720">
    <property type="entry name" value="NAD(P)-binding Rossmann-like Domain"/>
    <property type="match status" value="1"/>
</dbReference>
<dbReference type="InterPro" id="IPR020843">
    <property type="entry name" value="ER"/>
</dbReference>
<dbReference type="Gene3D" id="3.90.180.10">
    <property type="entry name" value="Medium-chain alcohol dehydrogenases, catalytic domain"/>
    <property type="match status" value="1"/>
</dbReference>
<organism evidence="2 3">
    <name type="scientific">Botrytis paeoniae</name>
    <dbReference type="NCBI Taxonomy" id="278948"/>
    <lineage>
        <taxon>Eukaryota</taxon>
        <taxon>Fungi</taxon>
        <taxon>Dikarya</taxon>
        <taxon>Ascomycota</taxon>
        <taxon>Pezizomycotina</taxon>
        <taxon>Leotiomycetes</taxon>
        <taxon>Helotiales</taxon>
        <taxon>Sclerotiniaceae</taxon>
        <taxon>Botrytis</taxon>
    </lineage>
</organism>
<reference evidence="2 3" key="1">
    <citation type="submission" date="2017-12" db="EMBL/GenBank/DDBJ databases">
        <title>Comparative genomics of Botrytis spp.</title>
        <authorList>
            <person name="Valero-Jimenez C.A."/>
            <person name="Tapia P."/>
            <person name="Veloso J."/>
            <person name="Silva-Moreno E."/>
            <person name="Staats M."/>
            <person name="Valdes J.H."/>
            <person name="Van Kan J.A.L."/>
        </authorList>
    </citation>
    <scope>NUCLEOTIDE SEQUENCE [LARGE SCALE GENOMIC DNA]</scope>
    <source>
        <strain evidence="2 3">Bp0003</strain>
    </source>
</reference>
<dbReference type="InterPro" id="IPR052711">
    <property type="entry name" value="Zinc_ADH-like"/>
</dbReference>
<dbReference type="PANTHER" id="PTHR45033:SF2">
    <property type="entry name" value="ZINC-TYPE ALCOHOL DEHYDROGENASE-LIKE PROTEIN C1773.06C"/>
    <property type="match status" value="1"/>
</dbReference>
<sequence>MSLPKTTKAWTIQGQNGFDSLVFNEQTPLPAFSDNDVLIKFHAVSLNFRDLIISLGQYPYPIPDSLIPGSDGAGEVIAVGSKVTRFAVGARVATLFSQEHIGGELNRQTLKSALGGFRDGTLRQYGVFNENGLVALPESLNWLEGSTLSCAALTAWNGLYGLKPLAPGDYVLTQGTGGVSTFAIQFAKAAGAIVIATTSSAAKAEGLKKLGADHVVNYKEVKNWGEVAKKLTPGGEGVDHVIEVGGASTMAQSLKSIKIGGVISIIGFVGGHSQEQPSFLEALNNMCIVRGIAIGNRGQFEDMNRAIEANKIKPVVDKKVFKFEELKEYVLSQLLTNALLTAIQGL</sequence>
<protein>
    <recommendedName>
        <fullName evidence="1">Enoyl reductase (ER) domain-containing protein</fullName>
    </recommendedName>
</protein>
<evidence type="ECO:0000259" key="1">
    <source>
        <dbReference type="SMART" id="SM00829"/>
    </source>
</evidence>
<accession>A0A4Z1FRZ7</accession>
<dbReference type="InterPro" id="IPR013149">
    <property type="entry name" value="ADH-like_C"/>
</dbReference>
<dbReference type="InterPro" id="IPR013154">
    <property type="entry name" value="ADH-like_N"/>
</dbReference>
<dbReference type="SUPFAM" id="SSF50129">
    <property type="entry name" value="GroES-like"/>
    <property type="match status" value="1"/>
</dbReference>
<keyword evidence="3" id="KW-1185">Reference proteome</keyword>
<dbReference type="EMBL" id="PQXI01000060">
    <property type="protein sequence ID" value="TGO26388.1"/>
    <property type="molecule type" value="Genomic_DNA"/>
</dbReference>
<gene>
    <name evidence="2" type="ORF">BPAE_0060g00030</name>
</gene>
<dbReference type="GO" id="GO:0016491">
    <property type="term" value="F:oxidoreductase activity"/>
    <property type="evidence" value="ECO:0007669"/>
    <property type="project" value="InterPro"/>
</dbReference>
<evidence type="ECO:0000313" key="2">
    <source>
        <dbReference type="EMBL" id="TGO26388.1"/>
    </source>
</evidence>
<feature type="domain" description="Enoyl reductase (ER)" evidence="1">
    <location>
        <begin position="17"/>
        <end position="331"/>
    </location>
</feature>
<name>A0A4Z1FRZ7_9HELO</name>